<dbReference type="Gene3D" id="3.40.50.300">
    <property type="entry name" value="P-loop containing nucleotide triphosphate hydrolases"/>
    <property type="match status" value="1"/>
</dbReference>
<keyword evidence="1" id="KW-0547">Nucleotide-binding</keyword>
<organism evidence="9 10">
    <name type="scientific">Candidatus Magnetaquiglobus chichijimensis</name>
    <dbReference type="NCBI Taxonomy" id="3141448"/>
    <lineage>
        <taxon>Bacteria</taxon>
        <taxon>Pseudomonadati</taxon>
        <taxon>Pseudomonadota</taxon>
        <taxon>Magnetococcia</taxon>
        <taxon>Magnetococcales</taxon>
        <taxon>Candidatus Magnetaquicoccaceae</taxon>
        <taxon>Candidatus Magnetaquiglobus</taxon>
    </lineage>
</organism>
<dbReference type="Pfam" id="PF25601">
    <property type="entry name" value="AAA_lid_14"/>
    <property type="match status" value="1"/>
</dbReference>
<keyword evidence="3" id="KW-0805">Transcription regulation</keyword>
<evidence type="ECO:0000259" key="7">
    <source>
        <dbReference type="PROSITE" id="PS50045"/>
    </source>
</evidence>
<evidence type="ECO:0000256" key="2">
    <source>
        <dbReference type="ARBA" id="ARBA00022840"/>
    </source>
</evidence>
<dbReference type="InterPro" id="IPR003593">
    <property type="entry name" value="AAA+_ATPase"/>
</dbReference>
<keyword evidence="10" id="KW-1185">Reference proteome</keyword>
<dbReference type="InterPro" id="IPR058031">
    <property type="entry name" value="AAA_lid_NorR"/>
</dbReference>
<dbReference type="Pfam" id="PF02954">
    <property type="entry name" value="HTH_8"/>
    <property type="match status" value="1"/>
</dbReference>
<dbReference type="Proteomes" id="UP001628193">
    <property type="component" value="Unassembled WGS sequence"/>
</dbReference>
<dbReference type="EMBL" id="BAAFGK010000004">
    <property type="protein sequence ID" value="GAB0057566.1"/>
    <property type="molecule type" value="Genomic_DNA"/>
</dbReference>
<proteinExistence type="predicted"/>
<evidence type="ECO:0000313" key="10">
    <source>
        <dbReference type="Proteomes" id="UP001628193"/>
    </source>
</evidence>
<reference evidence="9 10" key="1">
    <citation type="submission" date="2024-05" db="EMBL/GenBank/DDBJ databases">
        <authorList>
            <consortium name="Candidatus Magnetaquicoccaceae bacterium FCR-1 genome sequencing consortium"/>
            <person name="Shimoshige H."/>
            <person name="Shimamura S."/>
            <person name="Taoka A."/>
            <person name="Kobayashi H."/>
            <person name="Maekawa T."/>
        </authorList>
    </citation>
    <scope>NUCLEOTIDE SEQUENCE [LARGE SCALE GENOMIC DNA]</scope>
    <source>
        <strain evidence="9 10">FCR-1</strain>
    </source>
</reference>
<evidence type="ECO:0000256" key="4">
    <source>
        <dbReference type="ARBA" id="ARBA00023125"/>
    </source>
</evidence>
<evidence type="ECO:0000259" key="8">
    <source>
        <dbReference type="PROSITE" id="PS50110"/>
    </source>
</evidence>
<dbReference type="InterPro" id="IPR011006">
    <property type="entry name" value="CheY-like_superfamily"/>
</dbReference>
<sequence length="478" mass="52932">MNPLQTQTAQPPLVLFVDDEADELLATRYLLEAHGIAPVATLEDPREALTFVAATPPAMIIIDLIMPHLPGQQLLTRLVREHPSVPVVVMTASQDVETAIACMKEGAFDYLIKPVEESRLVSSVRHALEVCALRRHIGVLRHTLLNQKLKHPEAFAGILTRHGKMISVFQYIEAIAESPEPALITGETGVGKEMIAEAIHRLSRRAGRLVTVNVAGLDDTLFSDTLFGHMKGAFSGAEKDREGLITQSSEGTLFLDEIGDLTPASQVKLLRLLQDGTYYPLGSDIPKLSRARIVAATNRNLQQLMTKGSFRQDLFFRLSSHPLEIPPLRKRADDLPLLIDFFLQEASAAMDKPGLRVPEELYTLLSVYHFPGNVRELRALIFNAVAKHRFGAILSMESFKEVILATQRTPRENLDEGDGEGGSCLEIPGRFPTLKDAEDFLIQEAMRRGGNNQGIAATLLGISRQTLNYRLSTRRRES</sequence>
<feature type="modified residue" description="4-aspartylphosphate" evidence="6">
    <location>
        <position position="63"/>
    </location>
</feature>
<dbReference type="SUPFAM" id="SSF52172">
    <property type="entry name" value="CheY-like"/>
    <property type="match status" value="1"/>
</dbReference>
<dbReference type="SUPFAM" id="SSF52540">
    <property type="entry name" value="P-loop containing nucleoside triphosphate hydrolases"/>
    <property type="match status" value="1"/>
</dbReference>
<dbReference type="Pfam" id="PF00158">
    <property type="entry name" value="Sigma54_activat"/>
    <property type="match status" value="1"/>
</dbReference>
<dbReference type="RefSeq" id="WP_420905258.1">
    <property type="nucleotide sequence ID" value="NZ_BAAFGK010000004.1"/>
</dbReference>
<keyword evidence="2" id="KW-0067">ATP-binding</keyword>
<dbReference type="PROSITE" id="PS00688">
    <property type="entry name" value="SIGMA54_INTERACT_3"/>
    <property type="match status" value="1"/>
</dbReference>
<protein>
    <submittedName>
        <fullName evidence="9">Regulatory protein AtoC</fullName>
    </submittedName>
</protein>
<dbReference type="InterPro" id="IPR002197">
    <property type="entry name" value="HTH_Fis"/>
</dbReference>
<dbReference type="InterPro" id="IPR001789">
    <property type="entry name" value="Sig_transdc_resp-reg_receiver"/>
</dbReference>
<feature type="domain" description="Response regulatory" evidence="8">
    <location>
        <begin position="13"/>
        <end position="128"/>
    </location>
</feature>
<dbReference type="PANTHER" id="PTHR32071">
    <property type="entry name" value="TRANSCRIPTIONAL REGULATORY PROTEIN"/>
    <property type="match status" value="1"/>
</dbReference>
<dbReference type="SMART" id="SM00448">
    <property type="entry name" value="REC"/>
    <property type="match status" value="1"/>
</dbReference>
<name>A0ABQ0C9L1_9PROT</name>
<feature type="domain" description="Sigma-54 factor interaction" evidence="7">
    <location>
        <begin position="158"/>
        <end position="386"/>
    </location>
</feature>
<evidence type="ECO:0000256" key="5">
    <source>
        <dbReference type="ARBA" id="ARBA00023163"/>
    </source>
</evidence>
<keyword evidence="6" id="KW-0597">Phosphoprotein</keyword>
<dbReference type="Gene3D" id="1.10.10.60">
    <property type="entry name" value="Homeodomain-like"/>
    <property type="match status" value="1"/>
</dbReference>
<evidence type="ECO:0000256" key="1">
    <source>
        <dbReference type="ARBA" id="ARBA00022741"/>
    </source>
</evidence>
<dbReference type="InterPro" id="IPR025943">
    <property type="entry name" value="Sigma_54_int_dom_ATP-bd_2"/>
</dbReference>
<dbReference type="PROSITE" id="PS00676">
    <property type="entry name" value="SIGMA54_INTERACT_2"/>
    <property type="match status" value="1"/>
</dbReference>
<evidence type="ECO:0000313" key="9">
    <source>
        <dbReference type="EMBL" id="GAB0057566.1"/>
    </source>
</evidence>
<dbReference type="CDD" id="cd00009">
    <property type="entry name" value="AAA"/>
    <property type="match status" value="1"/>
</dbReference>
<dbReference type="SMART" id="SM00382">
    <property type="entry name" value="AAA"/>
    <property type="match status" value="1"/>
</dbReference>
<dbReference type="SUPFAM" id="SSF46689">
    <property type="entry name" value="Homeodomain-like"/>
    <property type="match status" value="1"/>
</dbReference>
<dbReference type="InterPro" id="IPR009057">
    <property type="entry name" value="Homeodomain-like_sf"/>
</dbReference>
<evidence type="ECO:0000256" key="3">
    <source>
        <dbReference type="ARBA" id="ARBA00023015"/>
    </source>
</evidence>
<dbReference type="InterPro" id="IPR002078">
    <property type="entry name" value="Sigma_54_int"/>
</dbReference>
<dbReference type="InterPro" id="IPR025944">
    <property type="entry name" value="Sigma_54_int_dom_CS"/>
</dbReference>
<keyword evidence="4" id="KW-0238">DNA-binding</keyword>
<dbReference type="Pfam" id="PF00072">
    <property type="entry name" value="Response_reg"/>
    <property type="match status" value="1"/>
</dbReference>
<dbReference type="PANTHER" id="PTHR32071:SF13">
    <property type="entry name" value="RESPONSE REGULATOR HSFA"/>
    <property type="match status" value="1"/>
</dbReference>
<dbReference type="PROSITE" id="PS50110">
    <property type="entry name" value="RESPONSE_REGULATORY"/>
    <property type="match status" value="1"/>
</dbReference>
<evidence type="ECO:0000256" key="6">
    <source>
        <dbReference type="PROSITE-ProRule" id="PRU00169"/>
    </source>
</evidence>
<gene>
    <name evidence="9" type="primary">atoC_2</name>
    <name evidence="9" type="ORF">SIID45300_01897</name>
</gene>
<dbReference type="PRINTS" id="PR01590">
    <property type="entry name" value="HTHFIS"/>
</dbReference>
<reference evidence="9 10" key="2">
    <citation type="submission" date="2024-09" db="EMBL/GenBank/DDBJ databases">
        <title>Draft genome sequence of Candidatus Magnetaquicoccaceae bacterium FCR-1.</title>
        <authorList>
            <person name="Shimoshige H."/>
            <person name="Shimamura S."/>
            <person name="Taoka A."/>
            <person name="Kobayashi H."/>
            <person name="Maekawa T."/>
        </authorList>
    </citation>
    <scope>NUCLEOTIDE SEQUENCE [LARGE SCALE GENOMIC DNA]</scope>
    <source>
        <strain evidence="9 10">FCR-1</strain>
    </source>
</reference>
<accession>A0ABQ0C9L1</accession>
<dbReference type="InterPro" id="IPR027417">
    <property type="entry name" value="P-loop_NTPase"/>
</dbReference>
<dbReference type="Gene3D" id="1.10.8.60">
    <property type="match status" value="1"/>
</dbReference>
<dbReference type="Gene3D" id="3.40.50.2300">
    <property type="match status" value="1"/>
</dbReference>
<comment type="caution">
    <text evidence="9">The sequence shown here is derived from an EMBL/GenBank/DDBJ whole genome shotgun (WGS) entry which is preliminary data.</text>
</comment>
<dbReference type="PROSITE" id="PS50045">
    <property type="entry name" value="SIGMA54_INTERACT_4"/>
    <property type="match status" value="1"/>
</dbReference>
<keyword evidence="5" id="KW-0804">Transcription</keyword>